<gene>
    <name evidence="1" type="ORF">MERR_LOCUS9275</name>
</gene>
<evidence type="ECO:0000313" key="1">
    <source>
        <dbReference type="EMBL" id="CAA7022040.1"/>
    </source>
</evidence>
<sequence length="105" mass="11988">MFQRIKNIMRLFLGSNLLKKGVTWGFFKGSIIFALGFHTNRALNPNLGTVIKEAEQSLDEAMSLSDECDARIAKLKETRKLMVHLMQLYDARMAELEEVKKANGR</sequence>
<keyword evidence="2" id="KW-1185">Reference proteome</keyword>
<accession>A0A6D2I9N9</accession>
<dbReference type="EMBL" id="CACVBM020000666">
    <property type="protein sequence ID" value="CAA7022040.1"/>
    <property type="molecule type" value="Genomic_DNA"/>
</dbReference>
<protein>
    <submittedName>
        <fullName evidence="1">Uncharacterized protein</fullName>
    </submittedName>
</protein>
<comment type="caution">
    <text evidence="1">The sequence shown here is derived from an EMBL/GenBank/DDBJ whole genome shotgun (WGS) entry which is preliminary data.</text>
</comment>
<name>A0A6D2I9N9_9BRAS</name>
<reference evidence="1" key="1">
    <citation type="submission" date="2020-01" db="EMBL/GenBank/DDBJ databases">
        <authorList>
            <person name="Mishra B."/>
        </authorList>
    </citation>
    <scope>NUCLEOTIDE SEQUENCE [LARGE SCALE GENOMIC DNA]</scope>
</reference>
<dbReference type="OrthoDB" id="1097673at2759"/>
<dbReference type="AlphaFoldDB" id="A0A6D2I9N9"/>
<evidence type="ECO:0000313" key="2">
    <source>
        <dbReference type="Proteomes" id="UP000467841"/>
    </source>
</evidence>
<organism evidence="1 2">
    <name type="scientific">Microthlaspi erraticum</name>
    <dbReference type="NCBI Taxonomy" id="1685480"/>
    <lineage>
        <taxon>Eukaryota</taxon>
        <taxon>Viridiplantae</taxon>
        <taxon>Streptophyta</taxon>
        <taxon>Embryophyta</taxon>
        <taxon>Tracheophyta</taxon>
        <taxon>Spermatophyta</taxon>
        <taxon>Magnoliopsida</taxon>
        <taxon>eudicotyledons</taxon>
        <taxon>Gunneridae</taxon>
        <taxon>Pentapetalae</taxon>
        <taxon>rosids</taxon>
        <taxon>malvids</taxon>
        <taxon>Brassicales</taxon>
        <taxon>Brassicaceae</taxon>
        <taxon>Coluteocarpeae</taxon>
        <taxon>Microthlaspi</taxon>
    </lineage>
</organism>
<proteinExistence type="predicted"/>
<dbReference type="Proteomes" id="UP000467841">
    <property type="component" value="Unassembled WGS sequence"/>
</dbReference>